<proteinExistence type="predicted"/>
<organism evidence="2 3">
    <name type="scientific">Armillaria tabescens</name>
    <name type="common">Ringless honey mushroom</name>
    <name type="synonym">Agaricus tabescens</name>
    <dbReference type="NCBI Taxonomy" id="1929756"/>
    <lineage>
        <taxon>Eukaryota</taxon>
        <taxon>Fungi</taxon>
        <taxon>Dikarya</taxon>
        <taxon>Basidiomycota</taxon>
        <taxon>Agaricomycotina</taxon>
        <taxon>Agaricomycetes</taxon>
        <taxon>Agaricomycetidae</taxon>
        <taxon>Agaricales</taxon>
        <taxon>Marasmiineae</taxon>
        <taxon>Physalacriaceae</taxon>
        <taxon>Desarmillaria</taxon>
    </lineage>
</organism>
<dbReference type="GeneID" id="85357765"/>
<feature type="domain" description="F-box" evidence="1">
    <location>
        <begin position="116"/>
        <end position="170"/>
    </location>
</feature>
<dbReference type="AlphaFoldDB" id="A0AA39MUY3"/>
<protein>
    <recommendedName>
        <fullName evidence="1">F-box domain-containing protein</fullName>
    </recommendedName>
</protein>
<dbReference type="InterPro" id="IPR001810">
    <property type="entry name" value="F-box_dom"/>
</dbReference>
<dbReference type="Proteomes" id="UP001175211">
    <property type="component" value="Unassembled WGS sequence"/>
</dbReference>
<dbReference type="EMBL" id="JAUEPS010000045">
    <property type="protein sequence ID" value="KAK0446989.1"/>
    <property type="molecule type" value="Genomic_DNA"/>
</dbReference>
<evidence type="ECO:0000313" key="3">
    <source>
        <dbReference type="Proteomes" id="UP001175211"/>
    </source>
</evidence>
<dbReference type="RefSeq" id="XP_060326014.1">
    <property type="nucleotide sequence ID" value="XM_060474217.1"/>
</dbReference>
<sequence length="530" mass="59619">MSLSQPGSPTTPVMVRARTLPGGLLKCPECGYALLQKTIPPTLPSSRFEELSSCNDAPLDSEHTALETVVREGEANLSSLPRRIAAARETLQILLKEQTRTVKRITDAKVLLNPVRRLPADVLIDIFTECLLEDMDSLDAKSALWVLSQVCAFWRQTALASTALWAHIHLKMDLYMNHTKCVFRFGTVLHRTGMHPLKVNIKGRQDFSQHPVFAMILPTSVRWIFLKVIAPLRCFRLFNSISHQLPLLEILSINVPSAHRSDMKLESNFVVHGFCETPRLRELRLTQRLSSDMSFFPRLFALPLETISRLELVSTVPDVVSLLQSNRAKHLITFFIDLVNSERRALSQQIEIPVIRHARLQNLALTNSATELLTRLHLPALQRLVLGLSKRVTLPTISEHTAPALIELTISTKESVDGRALVNMLQWTPNLTSLIAKTILLTDTFFIALGRSRDGVFELVPRLKLISFQGTRFVHHGQAITDMIEARRTIAPDGGQSALKEVRLEYNLGDSERWENLRKGGLKVSYGARV</sequence>
<comment type="caution">
    <text evidence="2">The sequence shown here is derived from an EMBL/GenBank/DDBJ whole genome shotgun (WGS) entry which is preliminary data.</text>
</comment>
<name>A0AA39MUY3_ARMTA</name>
<reference evidence="2" key="1">
    <citation type="submission" date="2023-06" db="EMBL/GenBank/DDBJ databases">
        <authorList>
            <consortium name="Lawrence Berkeley National Laboratory"/>
            <person name="Ahrendt S."/>
            <person name="Sahu N."/>
            <person name="Indic B."/>
            <person name="Wong-Bajracharya J."/>
            <person name="Merenyi Z."/>
            <person name="Ke H.-M."/>
            <person name="Monk M."/>
            <person name="Kocsube S."/>
            <person name="Drula E."/>
            <person name="Lipzen A."/>
            <person name="Balint B."/>
            <person name="Henrissat B."/>
            <person name="Andreopoulos B."/>
            <person name="Martin F.M."/>
            <person name="Harder C.B."/>
            <person name="Rigling D."/>
            <person name="Ford K.L."/>
            <person name="Foster G.D."/>
            <person name="Pangilinan J."/>
            <person name="Papanicolaou A."/>
            <person name="Barry K."/>
            <person name="LaButti K."/>
            <person name="Viragh M."/>
            <person name="Koriabine M."/>
            <person name="Yan M."/>
            <person name="Riley R."/>
            <person name="Champramary S."/>
            <person name="Plett K.L."/>
            <person name="Tsai I.J."/>
            <person name="Slot J."/>
            <person name="Sipos G."/>
            <person name="Plett J."/>
            <person name="Nagy L.G."/>
            <person name="Grigoriev I.V."/>
        </authorList>
    </citation>
    <scope>NUCLEOTIDE SEQUENCE</scope>
    <source>
        <strain evidence="2">CCBAS 213</strain>
    </source>
</reference>
<evidence type="ECO:0000259" key="1">
    <source>
        <dbReference type="Pfam" id="PF12937"/>
    </source>
</evidence>
<keyword evidence="3" id="KW-1185">Reference proteome</keyword>
<gene>
    <name evidence="2" type="ORF">EV420DRAFT_1569285</name>
</gene>
<evidence type="ECO:0000313" key="2">
    <source>
        <dbReference type="EMBL" id="KAK0446989.1"/>
    </source>
</evidence>
<dbReference type="Pfam" id="PF12937">
    <property type="entry name" value="F-box-like"/>
    <property type="match status" value="1"/>
</dbReference>
<accession>A0AA39MUY3</accession>